<sequence length="307" mass="34162">MENPASQFEDPFRTRDSTAWPPDRSAEEEHRSTKPAAEPWWPSAEGSAGPSPPRSELSNSGANGNVAPRSQPAEHLLVLLQAEQVLAKRLRQDVAEWSQELHRLEEACRREEKVARREQAEVQKLETERGHLMQQLDLSQRQLAELRLEHRRHQESALLISGARKQQEEAFFLQRLQEEYSRDSEAMEVSLTKLEQASFSMEGQGRALQQATQEVREQAKAEQARLDVEKRELQALQKALLSLRSTPPSPSAPTPGFGGGWDSPFGSTPFSGVGPEAWSSGVSLVDDSPWRRSPAAAGGVGTFRDGV</sequence>
<name>A0A812XC99_9DINO</name>
<feature type="region of interest" description="Disordered" evidence="2">
    <location>
        <begin position="244"/>
        <end position="307"/>
    </location>
</feature>
<dbReference type="OrthoDB" id="435243at2759"/>
<evidence type="ECO:0000313" key="3">
    <source>
        <dbReference type="EMBL" id="CAE7716439.1"/>
    </source>
</evidence>
<evidence type="ECO:0000256" key="2">
    <source>
        <dbReference type="SAM" id="MobiDB-lite"/>
    </source>
</evidence>
<evidence type="ECO:0000256" key="1">
    <source>
        <dbReference type="SAM" id="Coils"/>
    </source>
</evidence>
<protein>
    <submittedName>
        <fullName evidence="3">BCHE protein</fullName>
    </submittedName>
</protein>
<evidence type="ECO:0000313" key="4">
    <source>
        <dbReference type="Proteomes" id="UP000601435"/>
    </source>
</evidence>
<keyword evidence="4" id="KW-1185">Reference proteome</keyword>
<comment type="caution">
    <text evidence="3">The sequence shown here is derived from an EMBL/GenBank/DDBJ whole genome shotgun (WGS) entry which is preliminary data.</text>
</comment>
<proteinExistence type="predicted"/>
<reference evidence="3" key="1">
    <citation type="submission" date="2021-02" db="EMBL/GenBank/DDBJ databases">
        <authorList>
            <person name="Dougan E. K."/>
            <person name="Rhodes N."/>
            <person name="Thang M."/>
            <person name="Chan C."/>
        </authorList>
    </citation>
    <scope>NUCLEOTIDE SEQUENCE</scope>
</reference>
<accession>A0A812XC99</accession>
<organism evidence="3 4">
    <name type="scientific">Symbiodinium necroappetens</name>
    <dbReference type="NCBI Taxonomy" id="1628268"/>
    <lineage>
        <taxon>Eukaryota</taxon>
        <taxon>Sar</taxon>
        <taxon>Alveolata</taxon>
        <taxon>Dinophyceae</taxon>
        <taxon>Suessiales</taxon>
        <taxon>Symbiodiniaceae</taxon>
        <taxon>Symbiodinium</taxon>
    </lineage>
</organism>
<gene>
    <name evidence="3" type="primary">BCHE</name>
    <name evidence="3" type="ORF">SNEC2469_LOCUS20649</name>
</gene>
<feature type="coiled-coil region" evidence="1">
    <location>
        <begin position="80"/>
        <end position="156"/>
    </location>
</feature>
<feature type="region of interest" description="Disordered" evidence="2">
    <location>
        <begin position="1"/>
        <end position="69"/>
    </location>
</feature>
<dbReference type="AlphaFoldDB" id="A0A812XC99"/>
<dbReference type="EMBL" id="CAJNJA010036141">
    <property type="protein sequence ID" value="CAE7716439.1"/>
    <property type="molecule type" value="Genomic_DNA"/>
</dbReference>
<dbReference type="Proteomes" id="UP000601435">
    <property type="component" value="Unassembled WGS sequence"/>
</dbReference>
<keyword evidence="1" id="KW-0175">Coiled coil</keyword>